<dbReference type="EMBL" id="DWUP01000197">
    <property type="protein sequence ID" value="HJD53753.1"/>
    <property type="molecule type" value="Genomic_DNA"/>
</dbReference>
<evidence type="ECO:0000259" key="2">
    <source>
        <dbReference type="Pfam" id="PF00092"/>
    </source>
</evidence>
<reference evidence="3" key="2">
    <citation type="submission" date="2021-04" db="EMBL/GenBank/DDBJ databases">
        <authorList>
            <person name="Gilroy R."/>
        </authorList>
    </citation>
    <scope>NUCLEOTIDE SEQUENCE</scope>
    <source>
        <strain evidence="3">MalCec1-1739</strain>
    </source>
</reference>
<keyword evidence="1" id="KW-0812">Transmembrane</keyword>
<gene>
    <name evidence="3" type="ORF">IAA93_08535</name>
</gene>
<dbReference type="Proteomes" id="UP000787625">
    <property type="component" value="Unassembled WGS sequence"/>
</dbReference>
<evidence type="ECO:0000313" key="4">
    <source>
        <dbReference type="Proteomes" id="UP000787625"/>
    </source>
</evidence>
<evidence type="ECO:0000256" key="1">
    <source>
        <dbReference type="SAM" id="Phobius"/>
    </source>
</evidence>
<sequence>MIDLFDEIVMNIRFVLGLQVTFVIFFSIIYGSNVSAQVFPKEKRIYLVDVTASMTGKGVVKTPDIFNKVKDELKNAVMSINDVNTEIVIIPFTNVPHSSIRGLISNRDSLISAIDKLSVRPGDTNIADAWSHGIQEIDSTRINFIFMLTDGLHNYGPEKEALYDRLENWSSFARGHYYFAFYVMLTPNAREQKICDIVDKTEQMWLIESSDVNISFVSTYLNAKANIYDNKERSLPFRFSNPDAPRDNLKVDLKLEPNPYYEISYVGSNMDRGFVNFKIKGLKPLMELPIKTTLRLHILYDKEKNYLTFFTPEVVNLTILNHGTRIMIIKPIGK</sequence>
<proteinExistence type="predicted"/>
<accession>A0A9D2ZV24</accession>
<protein>
    <submittedName>
        <fullName evidence="3">VWA domain-containing protein</fullName>
    </submittedName>
</protein>
<comment type="caution">
    <text evidence="3">The sequence shown here is derived from an EMBL/GenBank/DDBJ whole genome shotgun (WGS) entry which is preliminary data.</text>
</comment>
<reference evidence="3" key="1">
    <citation type="journal article" date="2021" name="PeerJ">
        <title>Extensive microbial diversity within the chicken gut microbiome revealed by metagenomics and culture.</title>
        <authorList>
            <person name="Gilroy R."/>
            <person name="Ravi A."/>
            <person name="Getino M."/>
            <person name="Pursley I."/>
            <person name="Horton D.L."/>
            <person name="Alikhan N.F."/>
            <person name="Baker D."/>
            <person name="Gharbi K."/>
            <person name="Hall N."/>
            <person name="Watson M."/>
            <person name="Adriaenssens E.M."/>
            <person name="Foster-Nyarko E."/>
            <person name="Jarju S."/>
            <person name="Secka A."/>
            <person name="Antonio M."/>
            <person name="Oren A."/>
            <person name="Chaudhuri R.R."/>
            <person name="La Ragione R."/>
            <person name="Hildebrand F."/>
            <person name="Pallen M.J."/>
        </authorList>
    </citation>
    <scope>NUCLEOTIDE SEQUENCE</scope>
    <source>
        <strain evidence="3">MalCec1-1739</strain>
    </source>
</reference>
<name>A0A9D2ZV24_9BACT</name>
<feature type="domain" description="VWFA" evidence="2">
    <location>
        <begin position="47"/>
        <end position="170"/>
    </location>
</feature>
<dbReference type="SUPFAM" id="SSF53300">
    <property type="entry name" value="vWA-like"/>
    <property type="match status" value="1"/>
</dbReference>
<evidence type="ECO:0000313" key="3">
    <source>
        <dbReference type="EMBL" id="HJD53753.1"/>
    </source>
</evidence>
<dbReference type="InterPro" id="IPR036465">
    <property type="entry name" value="vWFA_dom_sf"/>
</dbReference>
<dbReference type="AlphaFoldDB" id="A0A9D2ZV24"/>
<dbReference type="InterPro" id="IPR002035">
    <property type="entry name" value="VWF_A"/>
</dbReference>
<dbReference type="CDD" id="cd00198">
    <property type="entry name" value="vWFA"/>
    <property type="match status" value="1"/>
</dbReference>
<dbReference type="Pfam" id="PF00092">
    <property type="entry name" value="VWA"/>
    <property type="match status" value="1"/>
</dbReference>
<feature type="transmembrane region" description="Helical" evidence="1">
    <location>
        <begin position="12"/>
        <end position="31"/>
    </location>
</feature>
<keyword evidence="1" id="KW-0472">Membrane</keyword>
<organism evidence="3 4">
    <name type="scientific">Candidatus Avibacteroides avistercoris</name>
    <dbReference type="NCBI Taxonomy" id="2840690"/>
    <lineage>
        <taxon>Bacteria</taxon>
        <taxon>Pseudomonadati</taxon>
        <taxon>Bacteroidota</taxon>
        <taxon>Bacteroidia</taxon>
        <taxon>Bacteroidales</taxon>
        <taxon>Bacteroidaceae</taxon>
        <taxon>Bacteroidaceae incertae sedis</taxon>
        <taxon>Candidatus Avibacteroides</taxon>
    </lineage>
</organism>
<keyword evidence="1" id="KW-1133">Transmembrane helix</keyword>
<dbReference type="Gene3D" id="3.40.50.410">
    <property type="entry name" value="von Willebrand factor, type A domain"/>
    <property type="match status" value="1"/>
</dbReference>